<dbReference type="PANTHER" id="PTHR12338">
    <property type="entry name" value="AUTOTRANSPORTER"/>
    <property type="match status" value="1"/>
</dbReference>
<organism evidence="5 6">
    <name type="scientific">Sulfurimonas crateris</name>
    <dbReference type="NCBI Taxonomy" id="2574727"/>
    <lineage>
        <taxon>Bacteria</taxon>
        <taxon>Pseudomonadati</taxon>
        <taxon>Campylobacterota</taxon>
        <taxon>Epsilonproteobacteria</taxon>
        <taxon>Campylobacterales</taxon>
        <taxon>Sulfurimonadaceae</taxon>
        <taxon>Sulfurimonas</taxon>
    </lineage>
</organism>
<gene>
    <name evidence="5" type="ORF">FCU45_03855</name>
</gene>
<dbReference type="SUPFAM" id="SSF51126">
    <property type="entry name" value="Pectin lyase-like"/>
    <property type="match status" value="1"/>
</dbReference>
<name>A0A4U2Z853_9BACT</name>
<dbReference type="Gene3D" id="2.160.20.110">
    <property type="match status" value="2"/>
</dbReference>
<proteinExistence type="predicted"/>
<dbReference type="SMART" id="SM00912">
    <property type="entry name" value="Haemagg_act"/>
    <property type="match status" value="1"/>
</dbReference>
<sequence>MKTNHEYKSRFRILKGGKIALVVSTLFGTMTLLSAAPSGGVVTTGTATIFQTPNTTTITQTTNKASINWQSFSVAPTETVNFVQPNSASVTLNRVVGVTNSLIEGTINANGQVFLLNPNGIVFSKGSSINVGGLVASTLNLSDEDFQVGNYTLSGNSTNAILNLGTINIKDNGYAVLAGNSVSNEGFIKATLGDIHLVGASKVSLNINGNSLINLTIDKGILDALVENKGAIQANGGEIYLTSQALNTVLNGVVNNRGIIEADSIDSHNGKIILFAHGGTTNIDGTLSAKDGFIETSGTNLSVASSTDIQTKKWLLDPVNLTIDSSGLADTVSAIAVQNSLSTADVELQADQDITVDEDIIWGEATKLTLTAGDEIFVNATINNTNATTGGVYFNAANRNNKVAFDPTTGKVIVNNVFQLQWINQALNGKYELGSNIDASATSSWNSNAGFVPIGTSSNKFTGSFDGLGHTISNLFINRPTENYVGLFGDTNTGSIIQNLGLTNVNIKGRSDVGGLAGYNLGSITNSYVSGRVDGIYSVVGGLVGQNDGTLTKSYSTAQVSGNFKVGGLVGHNIGSITNTYATGKVSGGTSGALVGWNAGGSTLTDSYWDIDITANRVGANFGTITNLTGVHSSTSTIDAFTQATYSNLDFTNTWYMIDGETRPFLRSEYSTTISNDHQLQLMAMDLSANYTLANDITYSGDMWSSRGFNPIGNQSSQFTGGFDGLGHTISDLFIDRGTTDFIGLFGFINSNLTIQNIGLENVDITGQNYTGGLVGWNTLTINNSFTTGKVSGATSVGGLVGLSENTIKNSYSTSNVEGNSNNTGGLVGYNSRKIENSYATGNVSGRDYVGGLVGENGSASSEIINSYATGSVTTTNDYAGGLVGHSYGSITDSYATGHITSGRYYIGGLVAGNTNGVINNSYWDIDTTGTSVGFSSNSGTITNLTGIHSTTGTIDAFSQATYTGFDFTNDWIIYEGDTRPLLRTFMTPITVTANDATKTYDGNVYSGANGVTYSTTPNSNLLGTLNYGTDIDAGTYTLTPSGLYSNQQGYIVSYGSGTLIINPVPIITPTTSNTQVIDTSEIKQIKTPVKNGIAFRTDNIITPNNLLNATIFSQTKITNNGVKLPVGLINNEEL</sequence>
<dbReference type="Pfam" id="PF05860">
    <property type="entry name" value="TPS"/>
    <property type="match status" value="1"/>
</dbReference>
<evidence type="ECO:0000259" key="4">
    <source>
        <dbReference type="SMART" id="SM00912"/>
    </source>
</evidence>
<reference evidence="5 6" key="1">
    <citation type="submission" date="2019-04" db="EMBL/GenBank/DDBJ databases">
        <title>Sulfurimonas crateris sp. nov. a facultative anaerobic sulfur-oxidizing chemolithautotrophic bacterium isolated from a terrestrial mud vulcano.</title>
        <authorList>
            <person name="Ratnikova N.M."/>
            <person name="Slobodkin A.I."/>
            <person name="Merkel A.Y."/>
            <person name="Novikov A."/>
            <person name="Bonch-Osmolovskaya E.A."/>
            <person name="Slobodkina G.B."/>
        </authorList>
    </citation>
    <scope>NUCLEOTIDE SEQUENCE [LARGE SCALE GENOMIC DNA]</scope>
    <source>
        <strain evidence="5 6">SN118</strain>
    </source>
</reference>
<evidence type="ECO:0000313" key="6">
    <source>
        <dbReference type="Proteomes" id="UP000309561"/>
    </source>
</evidence>
<keyword evidence="2" id="KW-0964">Secreted</keyword>
<dbReference type="Proteomes" id="UP000309561">
    <property type="component" value="Unassembled WGS sequence"/>
</dbReference>
<feature type="domain" description="Filamentous haemagglutinin FhaB/tRNA nuclease CdiA-like TPS" evidence="4">
    <location>
        <begin position="33"/>
        <end position="145"/>
    </location>
</feature>
<dbReference type="AlphaFoldDB" id="A0A4U2Z853"/>
<dbReference type="Gene3D" id="2.160.20.10">
    <property type="entry name" value="Single-stranded right-handed beta-helix, Pectin lyase-like"/>
    <property type="match status" value="1"/>
</dbReference>
<keyword evidence="6" id="KW-1185">Reference proteome</keyword>
<comment type="subcellular location">
    <subcellularLocation>
        <location evidence="1">Secreted</location>
    </subcellularLocation>
</comment>
<accession>A0A4U2Z853</accession>
<dbReference type="InterPro" id="IPR011493">
    <property type="entry name" value="GLUG"/>
</dbReference>
<protein>
    <submittedName>
        <fullName evidence="5">Filamentous hemagglutinin N-terminal domain-containing protein</fullName>
    </submittedName>
</protein>
<dbReference type="InterPro" id="IPR008638">
    <property type="entry name" value="FhaB/CdiA-like_TPS"/>
</dbReference>
<dbReference type="EMBL" id="SZPX01000002">
    <property type="protein sequence ID" value="TKI70429.1"/>
    <property type="molecule type" value="Genomic_DNA"/>
</dbReference>
<dbReference type="RefSeq" id="WP_137012465.1">
    <property type="nucleotide sequence ID" value="NZ_SZPX01000002.1"/>
</dbReference>
<dbReference type="InterPro" id="IPR011050">
    <property type="entry name" value="Pectin_lyase_fold/virulence"/>
</dbReference>
<dbReference type="InterPro" id="IPR050909">
    <property type="entry name" value="Bact_Autotransporter_VF"/>
</dbReference>
<dbReference type="NCBIfam" id="TIGR01901">
    <property type="entry name" value="adhes_NPXG"/>
    <property type="match status" value="1"/>
</dbReference>
<evidence type="ECO:0000256" key="3">
    <source>
        <dbReference type="ARBA" id="ARBA00022729"/>
    </source>
</evidence>
<comment type="caution">
    <text evidence="5">The sequence shown here is derived from an EMBL/GenBank/DDBJ whole genome shotgun (WGS) entry which is preliminary data.</text>
</comment>
<evidence type="ECO:0000256" key="1">
    <source>
        <dbReference type="ARBA" id="ARBA00004613"/>
    </source>
</evidence>
<dbReference type="Pfam" id="PF07581">
    <property type="entry name" value="Glug"/>
    <property type="match status" value="6"/>
</dbReference>
<keyword evidence="3" id="KW-0732">Signal</keyword>
<dbReference type="PANTHER" id="PTHR12338:SF8">
    <property type="entry name" value="HEME_HEMOPEXIN-BINDING PROTEIN"/>
    <property type="match status" value="1"/>
</dbReference>
<dbReference type="GO" id="GO:0005576">
    <property type="term" value="C:extracellular region"/>
    <property type="evidence" value="ECO:0007669"/>
    <property type="project" value="UniProtKB-SubCell"/>
</dbReference>
<dbReference type="InterPro" id="IPR012334">
    <property type="entry name" value="Pectin_lyas_fold"/>
</dbReference>
<evidence type="ECO:0000256" key="2">
    <source>
        <dbReference type="ARBA" id="ARBA00022525"/>
    </source>
</evidence>
<dbReference type="OrthoDB" id="468094at2"/>
<evidence type="ECO:0000313" key="5">
    <source>
        <dbReference type="EMBL" id="TKI70429.1"/>
    </source>
</evidence>